<reference evidence="3" key="1">
    <citation type="journal article" date="2019" name="Int. J. Syst. Evol. Microbiol.">
        <title>The Global Catalogue of Microorganisms (GCM) 10K type strain sequencing project: providing services to taxonomists for standard genome sequencing and annotation.</title>
        <authorList>
            <consortium name="The Broad Institute Genomics Platform"/>
            <consortium name="The Broad Institute Genome Sequencing Center for Infectious Disease"/>
            <person name="Wu L."/>
            <person name="Ma J."/>
        </authorList>
    </citation>
    <scope>NUCLEOTIDE SEQUENCE [LARGE SCALE GENOMIC DNA]</scope>
    <source>
        <strain evidence="3">JCM 17688</strain>
    </source>
</reference>
<proteinExistence type="predicted"/>
<dbReference type="InterPro" id="IPR010982">
    <property type="entry name" value="Lambda_DNA-bd_dom_sf"/>
</dbReference>
<evidence type="ECO:0000259" key="1">
    <source>
        <dbReference type="PROSITE" id="PS50943"/>
    </source>
</evidence>
<comment type="caution">
    <text evidence="2">The sequence shown here is derived from an EMBL/GenBank/DDBJ whole genome shotgun (WGS) entry which is preliminary data.</text>
</comment>
<evidence type="ECO:0000313" key="2">
    <source>
        <dbReference type="EMBL" id="GAA4390046.1"/>
    </source>
</evidence>
<dbReference type="Pfam" id="PF13560">
    <property type="entry name" value="HTH_31"/>
    <property type="match status" value="1"/>
</dbReference>
<dbReference type="PANTHER" id="PTHR35010:SF2">
    <property type="entry name" value="BLL4672 PROTEIN"/>
    <property type="match status" value="1"/>
</dbReference>
<dbReference type="Gene3D" id="1.10.260.40">
    <property type="entry name" value="lambda repressor-like DNA-binding domains"/>
    <property type="match status" value="1"/>
</dbReference>
<sequence>MDLRAQIAEFLRTRRDRITPDQAGIIGGSRRRVPGLRREEVALLAGVSTEYYARMERGDLSGVSPEVLDRLAHALRLDEPETEHLHDLALAAGPPLRRHRRPAEQAVRPSLQRLLDASGTPMWIRDRRMNIVTANPLGRALYTPILDDPVSQANTARFTFLSPAAETFFQDWDRSADEIVGTLRGYAGQHPHDRRLTDLIGELVTRSDEFRTRWAQYNLHFHRLGIKRIHHPLVGDLELDYEALDLPADPDWFMFGHTAEPGSPTDERLRLLGSLTATGSAPSDS</sequence>
<dbReference type="SMART" id="SM00530">
    <property type="entry name" value="HTH_XRE"/>
    <property type="match status" value="1"/>
</dbReference>
<name>A0ABP8JG80_9ACTN</name>
<organism evidence="2 3">
    <name type="scientific">Tsukamurella soli</name>
    <dbReference type="NCBI Taxonomy" id="644556"/>
    <lineage>
        <taxon>Bacteria</taxon>
        <taxon>Bacillati</taxon>
        <taxon>Actinomycetota</taxon>
        <taxon>Actinomycetes</taxon>
        <taxon>Mycobacteriales</taxon>
        <taxon>Tsukamurellaceae</taxon>
        <taxon>Tsukamurella</taxon>
    </lineage>
</organism>
<dbReference type="EMBL" id="BAABFR010000021">
    <property type="protein sequence ID" value="GAA4390046.1"/>
    <property type="molecule type" value="Genomic_DNA"/>
</dbReference>
<dbReference type="Gene3D" id="3.30.450.180">
    <property type="match status" value="1"/>
</dbReference>
<accession>A0ABP8JG80</accession>
<dbReference type="PROSITE" id="PS50943">
    <property type="entry name" value="HTH_CROC1"/>
    <property type="match status" value="1"/>
</dbReference>
<protein>
    <submittedName>
        <fullName evidence="2">Helix-turn-helix transcriptional regulator</fullName>
    </submittedName>
</protein>
<dbReference type="Proteomes" id="UP001500635">
    <property type="component" value="Unassembled WGS sequence"/>
</dbReference>
<gene>
    <name evidence="2" type="ORF">GCM10023147_17540</name>
</gene>
<dbReference type="InterPro" id="IPR001387">
    <property type="entry name" value="Cro/C1-type_HTH"/>
</dbReference>
<dbReference type="SUPFAM" id="SSF47413">
    <property type="entry name" value="lambda repressor-like DNA-binding domains"/>
    <property type="match status" value="1"/>
</dbReference>
<dbReference type="Pfam" id="PF17765">
    <property type="entry name" value="MLTR_LBD"/>
    <property type="match status" value="1"/>
</dbReference>
<evidence type="ECO:0000313" key="3">
    <source>
        <dbReference type="Proteomes" id="UP001500635"/>
    </source>
</evidence>
<dbReference type="RefSeq" id="WP_344993885.1">
    <property type="nucleotide sequence ID" value="NZ_BAABFR010000021.1"/>
</dbReference>
<feature type="domain" description="HTH cro/C1-type" evidence="1">
    <location>
        <begin position="35"/>
        <end position="82"/>
    </location>
</feature>
<dbReference type="CDD" id="cd00093">
    <property type="entry name" value="HTH_XRE"/>
    <property type="match status" value="1"/>
</dbReference>
<keyword evidence="3" id="KW-1185">Reference proteome</keyword>
<dbReference type="PANTHER" id="PTHR35010">
    <property type="entry name" value="BLL4672 PROTEIN-RELATED"/>
    <property type="match status" value="1"/>
</dbReference>
<dbReference type="InterPro" id="IPR041413">
    <property type="entry name" value="MLTR_LBD"/>
</dbReference>